<name>A0A3A5MUN1_9MICO</name>
<dbReference type="PROSITE" id="PS50943">
    <property type="entry name" value="HTH_CROC1"/>
    <property type="match status" value="1"/>
</dbReference>
<dbReference type="PANTHER" id="PTHR35010">
    <property type="entry name" value="BLL4672 PROTEIN-RELATED"/>
    <property type="match status" value="1"/>
</dbReference>
<sequence>MTGPTNASSTSPASTTQARTAQASTAQAGSTALGDFLRIRRSGLQPEDVGLPTYGVRRVPGLRREELALLAGVSMTYYTRLEQGLSNNASPAVLEAITRALRLNEAERAHLMDLAAPAPTRRRRNAKPDRVRPGTLRLIDSLAGTPAVVLGRRSEVLAWNVLGHALVASHVDFESPDRPAERPNLTRMLFLDAHTRDLYARWGEEAARAVASLRLLAGRFDDDQHLHALIGELTLNSAEFARLWAKHPVDICRSGLKYFDHPTVGSLELHFEVLTPPDDSGHRILMYTAEPDSPSAAALQLLQSAPHWS</sequence>
<dbReference type="Pfam" id="PF17765">
    <property type="entry name" value="MLTR_LBD"/>
    <property type="match status" value="1"/>
</dbReference>
<dbReference type="SUPFAM" id="SSF47413">
    <property type="entry name" value="lambda repressor-like DNA-binding domains"/>
    <property type="match status" value="1"/>
</dbReference>
<keyword evidence="4" id="KW-1185">Reference proteome</keyword>
<dbReference type="PANTHER" id="PTHR35010:SF2">
    <property type="entry name" value="BLL4672 PROTEIN"/>
    <property type="match status" value="1"/>
</dbReference>
<evidence type="ECO:0000313" key="4">
    <source>
        <dbReference type="Proteomes" id="UP000272015"/>
    </source>
</evidence>
<dbReference type="CDD" id="cd00093">
    <property type="entry name" value="HTH_XRE"/>
    <property type="match status" value="1"/>
</dbReference>
<feature type="region of interest" description="Disordered" evidence="1">
    <location>
        <begin position="1"/>
        <end position="27"/>
    </location>
</feature>
<dbReference type="OrthoDB" id="3518652at2"/>
<dbReference type="RefSeq" id="WP_119974391.1">
    <property type="nucleotide sequence ID" value="NZ_JBHSQA010000003.1"/>
</dbReference>
<evidence type="ECO:0000313" key="3">
    <source>
        <dbReference type="EMBL" id="RJT88914.1"/>
    </source>
</evidence>
<dbReference type="SMART" id="SM00530">
    <property type="entry name" value="HTH_XRE"/>
    <property type="match status" value="1"/>
</dbReference>
<dbReference type="EMBL" id="QZVS01000079">
    <property type="protein sequence ID" value="RJT88914.1"/>
    <property type="molecule type" value="Genomic_DNA"/>
</dbReference>
<proteinExistence type="predicted"/>
<dbReference type="InterPro" id="IPR041413">
    <property type="entry name" value="MLTR_LBD"/>
</dbReference>
<dbReference type="InterPro" id="IPR001387">
    <property type="entry name" value="Cro/C1-type_HTH"/>
</dbReference>
<comment type="caution">
    <text evidence="3">The sequence shown here is derived from an EMBL/GenBank/DDBJ whole genome shotgun (WGS) entry which is preliminary data.</text>
</comment>
<dbReference type="Pfam" id="PF13560">
    <property type="entry name" value="HTH_31"/>
    <property type="match status" value="1"/>
</dbReference>
<accession>A0A3A5MUN1</accession>
<protein>
    <submittedName>
        <fullName evidence="3">XRE family transcriptional regulator</fullName>
    </submittedName>
</protein>
<dbReference type="InterPro" id="IPR010982">
    <property type="entry name" value="Lambda_DNA-bd_dom_sf"/>
</dbReference>
<feature type="domain" description="HTH cro/C1-type" evidence="2">
    <location>
        <begin position="61"/>
        <end position="108"/>
    </location>
</feature>
<dbReference type="Gene3D" id="1.10.260.40">
    <property type="entry name" value="lambda repressor-like DNA-binding domains"/>
    <property type="match status" value="1"/>
</dbReference>
<evidence type="ECO:0000259" key="2">
    <source>
        <dbReference type="PROSITE" id="PS50943"/>
    </source>
</evidence>
<reference evidence="3 4" key="1">
    <citation type="submission" date="2018-09" db="EMBL/GenBank/DDBJ databases">
        <title>Novel species of Cryobacterium.</title>
        <authorList>
            <person name="Liu Q."/>
            <person name="Xin Y.-H."/>
        </authorList>
    </citation>
    <scope>NUCLEOTIDE SEQUENCE [LARGE SCALE GENOMIC DNA]</scope>
    <source>
        <strain evidence="3 4">Hh39</strain>
    </source>
</reference>
<dbReference type="Proteomes" id="UP000272015">
    <property type="component" value="Unassembled WGS sequence"/>
</dbReference>
<evidence type="ECO:0000256" key="1">
    <source>
        <dbReference type="SAM" id="MobiDB-lite"/>
    </source>
</evidence>
<dbReference type="AlphaFoldDB" id="A0A3A5MUN1"/>
<dbReference type="Gene3D" id="3.30.450.180">
    <property type="match status" value="1"/>
</dbReference>
<gene>
    <name evidence="3" type="ORF">D6T64_09035</name>
</gene>
<organism evidence="3 4">
    <name type="scientific">Cryobacterium melibiosiphilum</name>
    <dbReference type="NCBI Taxonomy" id="995039"/>
    <lineage>
        <taxon>Bacteria</taxon>
        <taxon>Bacillati</taxon>
        <taxon>Actinomycetota</taxon>
        <taxon>Actinomycetes</taxon>
        <taxon>Micrococcales</taxon>
        <taxon>Microbacteriaceae</taxon>
        <taxon>Cryobacterium</taxon>
    </lineage>
</organism>
<dbReference type="GO" id="GO:0003677">
    <property type="term" value="F:DNA binding"/>
    <property type="evidence" value="ECO:0007669"/>
    <property type="project" value="InterPro"/>
</dbReference>